<sequence>VADPLRTGARQPPARPSRAGPGRRRQRARARRLRGGGGAAADHRACRGRRVAACADPHRRRLRKGQRAVGGAARGVDGAAVSVRAGGGLGRPPGDRGAVRRGAGDGRSPGRAPPPADGGRNRASALGHHRAPCRGAGRSGAPAAPRSGRSAGRGGTQSAPIRRAGCARGDGGADQQPGPGPGRRLPERRRDL</sequence>
<feature type="compositionally biased region" description="Low complexity" evidence="1">
    <location>
        <begin position="162"/>
        <end position="177"/>
    </location>
</feature>
<proteinExistence type="predicted"/>
<accession>A0A6J4H4H6</accession>
<feature type="region of interest" description="Disordered" evidence="1">
    <location>
        <begin position="57"/>
        <end position="192"/>
    </location>
</feature>
<name>A0A6J4H4H6_9PROT</name>
<feature type="non-terminal residue" evidence="2">
    <location>
        <position position="1"/>
    </location>
</feature>
<feature type="compositionally biased region" description="Low complexity" evidence="1">
    <location>
        <begin position="67"/>
        <end position="84"/>
    </location>
</feature>
<dbReference type="EMBL" id="CADCTL010000011">
    <property type="protein sequence ID" value="CAA9212561.1"/>
    <property type="molecule type" value="Genomic_DNA"/>
</dbReference>
<dbReference type="AlphaFoldDB" id="A0A6J4H4H6"/>
<protein>
    <submittedName>
        <fullName evidence="2">Uncharacterized protein</fullName>
    </submittedName>
</protein>
<feature type="region of interest" description="Disordered" evidence="1">
    <location>
        <begin position="1"/>
        <end position="45"/>
    </location>
</feature>
<feature type="compositionally biased region" description="Low complexity" evidence="1">
    <location>
        <begin position="8"/>
        <end position="20"/>
    </location>
</feature>
<reference evidence="2" key="1">
    <citation type="submission" date="2020-02" db="EMBL/GenBank/DDBJ databases">
        <authorList>
            <person name="Meier V. D."/>
        </authorList>
    </citation>
    <scope>NUCLEOTIDE SEQUENCE</scope>
    <source>
        <strain evidence="2">AVDCRST_MAG04</strain>
    </source>
</reference>
<feature type="compositionally biased region" description="Low complexity" evidence="1">
    <location>
        <begin position="133"/>
        <end position="150"/>
    </location>
</feature>
<feature type="non-terminal residue" evidence="2">
    <location>
        <position position="192"/>
    </location>
</feature>
<organism evidence="2">
    <name type="scientific">uncultured Acetobacteraceae bacterium</name>
    <dbReference type="NCBI Taxonomy" id="169975"/>
    <lineage>
        <taxon>Bacteria</taxon>
        <taxon>Pseudomonadati</taxon>
        <taxon>Pseudomonadota</taxon>
        <taxon>Alphaproteobacteria</taxon>
        <taxon>Acetobacterales</taxon>
        <taxon>Acetobacteraceae</taxon>
        <taxon>environmental samples</taxon>
    </lineage>
</organism>
<gene>
    <name evidence="2" type="ORF">AVDCRST_MAG04-189</name>
</gene>
<evidence type="ECO:0000256" key="1">
    <source>
        <dbReference type="SAM" id="MobiDB-lite"/>
    </source>
</evidence>
<evidence type="ECO:0000313" key="2">
    <source>
        <dbReference type="EMBL" id="CAA9212561.1"/>
    </source>
</evidence>
<feature type="compositionally biased region" description="Basic residues" evidence="1">
    <location>
        <begin position="21"/>
        <end position="34"/>
    </location>
</feature>
<feature type="compositionally biased region" description="Basic and acidic residues" evidence="1">
    <location>
        <begin position="93"/>
        <end position="104"/>
    </location>
</feature>